<organism evidence="4 5">
    <name type="scientific">Streptomyces glaucus</name>
    <dbReference type="NCBI Taxonomy" id="284029"/>
    <lineage>
        <taxon>Bacteria</taxon>
        <taxon>Bacillati</taxon>
        <taxon>Actinomycetota</taxon>
        <taxon>Actinomycetes</taxon>
        <taxon>Kitasatosporales</taxon>
        <taxon>Streptomycetaceae</taxon>
        <taxon>Streptomyces</taxon>
    </lineage>
</organism>
<evidence type="ECO:0000256" key="2">
    <source>
        <dbReference type="SAM" id="Phobius"/>
    </source>
</evidence>
<keyword evidence="2" id="KW-0472">Membrane</keyword>
<dbReference type="EMBL" id="BAAATK010000058">
    <property type="protein sequence ID" value="GAA2456931.1"/>
    <property type="molecule type" value="Genomic_DNA"/>
</dbReference>
<feature type="domain" description="Peptidoglycan binding-like" evidence="3">
    <location>
        <begin position="276"/>
        <end position="334"/>
    </location>
</feature>
<feature type="compositionally biased region" description="Low complexity" evidence="1">
    <location>
        <begin position="214"/>
        <end position="255"/>
    </location>
</feature>
<dbReference type="InterPro" id="IPR002477">
    <property type="entry name" value="Peptidoglycan-bd-like"/>
</dbReference>
<evidence type="ECO:0000313" key="5">
    <source>
        <dbReference type="Proteomes" id="UP001500460"/>
    </source>
</evidence>
<feature type="region of interest" description="Disordered" evidence="1">
    <location>
        <begin position="1"/>
        <end position="140"/>
    </location>
</feature>
<dbReference type="Proteomes" id="UP001500460">
    <property type="component" value="Unassembled WGS sequence"/>
</dbReference>
<evidence type="ECO:0000313" key="4">
    <source>
        <dbReference type="EMBL" id="GAA2456931.1"/>
    </source>
</evidence>
<keyword evidence="2" id="KW-1133">Transmembrane helix</keyword>
<keyword evidence="5" id="KW-1185">Reference proteome</keyword>
<dbReference type="Pfam" id="PF01471">
    <property type="entry name" value="PG_binding_1"/>
    <property type="match status" value="1"/>
</dbReference>
<dbReference type="RefSeq" id="WP_344608739.1">
    <property type="nucleotide sequence ID" value="NZ_BAAATK010000058.1"/>
</dbReference>
<gene>
    <name evidence="4" type="ORF">GCM10010421_57850</name>
</gene>
<dbReference type="SUPFAM" id="SSF47090">
    <property type="entry name" value="PGBD-like"/>
    <property type="match status" value="1"/>
</dbReference>
<reference evidence="4 5" key="1">
    <citation type="journal article" date="2019" name="Int. J. Syst. Evol. Microbiol.">
        <title>The Global Catalogue of Microorganisms (GCM) 10K type strain sequencing project: providing services to taxonomists for standard genome sequencing and annotation.</title>
        <authorList>
            <consortium name="The Broad Institute Genomics Platform"/>
            <consortium name="The Broad Institute Genome Sequencing Center for Infectious Disease"/>
            <person name="Wu L."/>
            <person name="Ma J."/>
        </authorList>
    </citation>
    <scope>NUCLEOTIDE SEQUENCE [LARGE SCALE GENOMIC DNA]</scope>
    <source>
        <strain evidence="4 5">JCM 6922</strain>
    </source>
</reference>
<sequence>MAEPRDHRCPECGAPRSADRTPSCGCTRRASDALREAREAEAAAAEDFDPLHIRPYVELRNPQEAPPPPRTSGPDATTRLRPVPPRTPDAEAAAALPTPLASPPGEPSGTGLRRFETAEPADAVPAGAGGPDGAEPRRRRRGALLGAARALVAVVAATGYVSGLFSYEPPSRNGPPPADLRASVPDTSPGAASVAPAVPGTASARPASAPPSPSAGGSPSPTPSPSASSASPTPSRSRSAEPSPSPTSARATAPTAREESGDDRDQDVLVLRPGDRGPEVTELQLRLRQLYLYHDDADGHYTGRVEDAVRTYQWSRGIRSDQLGVYGPRTRGRLESETREP</sequence>
<feature type="transmembrane region" description="Helical" evidence="2">
    <location>
        <begin position="147"/>
        <end position="167"/>
    </location>
</feature>
<feature type="compositionally biased region" description="Low complexity" evidence="1">
    <location>
        <begin position="187"/>
        <end position="207"/>
    </location>
</feature>
<name>A0ABN3KE17_9ACTN</name>
<dbReference type="Gene3D" id="1.10.101.10">
    <property type="entry name" value="PGBD-like superfamily/PGBD"/>
    <property type="match status" value="1"/>
</dbReference>
<evidence type="ECO:0000256" key="1">
    <source>
        <dbReference type="SAM" id="MobiDB-lite"/>
    </source>
</evidence>
<comment type="caution">
    <text evidence="4">The sequence shown here is derived from an EMBL/GenBank/DDBJ whole genome shotgun (WGS) entry which is preliminary data.</text>
</comment>
<feature type="region of interest" description="Disordered" evidence="1">
    <location>
        <begin position="164"/>
        <end position="278"/>
    </location>
</feature>
<evidence type="ECO:0000259" key="3">
    <source>
        <dbReference type="Pfam" id="PF01471"/>
    </source>
</evidence>
<feature type="compositionally biased region" description="Basic and acidic residues" evidence="1">
    <location>
        <begin position="1"/>
        <end position="10"/>
    </location>
</feature>
<proteinExistence type="predicted"/>
<dbReference type="InterPro" id="IPR036366">
    <property type="entry name" value="PGBDSf"/>
</dbReference>
<feature type="compositionally biased region" description="Low complexity" evidence="1">
    <location>
        <begin position="90"/>
        <end position="99"/>
    </location>
</feature>
<feature type="compositionally biased region" description="Basic and acidic residues" evidence="1">
    <location>
        <begin position="29"/>
        <end position="41"/>
    </location>
</feature>
<protein>
    <submittedName>
        <fullName evidence="4">Peptidoglycan-binding domain-containing protein</fullName>
    </submittedName>
</protein>
<dbReference type="InterPro" id="IPR036365">
    <property type="entry name" value="PGBD-like_sf"/>
</dbReference>
<keyword evidence="2" id="KW-0812">Transmembrane</keyword>
<accession>A0ABN3KE17</accession>